<feature type="disulfide bond" evidence="13">
    <location>
        <begin position="32"/>
        <end position="230"/>
    </location>
</feature>
<dbReference type="FunFam" id="1.10.420.10:FF:000001">
    <property type="entry name" value="Peroxidase"/>
    <property type="match status" value="1"/>
</dbReference>
<evidence type="ECO:0000256" key="5">
    <source>
        <dbReference type="ARBA" id="ARBA00022617"/>
    </source>
</evidence>
<dbReference type="Gene3D" id="1.10.520.10">
    <property type="match status" value="1"/>
</dbReference>
<feature type="domain" description="Plant heme peroxidase family profile" evidence="14">
    <location>
        <begin position="1"/>
        <end position="234"/>
    </location>
</feature>
<dbReference type="SUPFAM" id="SSF48113">
    <property type="entry name" value="Heme-dependent peroxidases"/>
    <property type="match status" value="1"/>
</dbReference>
<dbReference type="PROSITE" id="PS00435">
    <property type="entry name" value="PEROXIDASE_1"/>
    <property type="match status" value="1"/>
</dbReference>
<keyword evidence="8" id="KW-0560">Oxidoreductase</keyword>
<evidence type="ECO:0000313" key="16">
    <source>
        <dbReference type="Proteomes" id="UP001190926"/>
    </source>
</evidence>
<keyword evidence="10 13" id="KW-1015">Disulfide bond</keyword>
<dbReference type="EMBL" id="SDAM02000081">
    <property type="protein sequence ID" value="KAH6831846.1"/>
    <property type="molecule type" value="Genomic_DNA"/>
</dbReference>
<evidence type="ECO:0000256" key="12">
    <source>
        <dbReference type="PIRSR" id="PIRSR600823-3"/>
    </source>
</evidence>
<evidence type="ECO:0000313" key="15">
    <source>
        <dbReference type="EMBL" id="KAH6831846.1"/>
    </source>
</evidence>
<keyword evidence="5" id="KW-0349">Heme</keyword>
<evidence type="ECO:0000256" key="13">
    <source>
        <dbReference type="PIRSR" id="PIRSR600823-5"/>
    </source>
</evidence>
<keyword evidence="7 12" id="KW-0106">Calcium</keyword>
<keyword evidence="9 12" id="KW-0408">Iron</keyword>
<comment type="cofactor">
    <cofactor evidence="12">
        <name>heme b</name>
        <dbReference type="ChEBI" id="CHEBI:60344"/>
    </cofactor>
    <text evidence="12">Binds 1 heme b (iron(II)-protoporphyrin IX) group per subunit.</text>
</comment>
<evidence type="ECO:0000259" key="14">
    <source>
        <dbReference type="PROSITE" id="PS50873"/>
    </source>
</evidence>
<comment type="caution">
    <text evidence="15">The sequence shown here is derived from an EMBL/GenBank/DDBJ whole genome shotgun (WGS) entry which is preliminary data.</text>
</comment>
<protein>
    <recommendedName>
        <fullName evidence="3">peroxidase</fullName>
        <ecNumber evidence="3">1.11.1.7</ecNumber>
    </recommendedName>
</protein>
<evidence type="ECO:0000256" key="6">
    <source>
        <dbReference type="ARBA" id="ARBA00022723"/>
    </source>
</evidence>
<sequence>MATSKNFGIRKRNAINLIKETLERVCPRQVSCADILVLAARDAVSLSGGPRIGIPLGRRDSSTPPNVRLAHSSLPPNNIGVEATLDLFAKKGMTIEETIAILGAHTLGVTHCFNIRSRLRNPDNVMHAGFINLLKLRCPADQSASASTIKFVPNDLTPVLFDNKYFVSTMRGGGVLKIDATMPLDSRTRPYVEKFASDQNAFFRAFSSAFLKLSSSNVLIGTQGMIRRTCNRLDD</sequence>
<comment type="cofactor">
    <cofactor evidence="12">
        <name>Ca(2+)</name>
        <dbReference type="ChEBI" id="CHEBI:29108"/>
    </cofactor>
    <text evidence="12">Binds 2 calcium ions per subunit.</text>
</comment>
<feature type="binding site" evidence="12">
    <location>
        <position position="155"/>
    </location>
    <ligand>
        <name>Ca(2+)</name>
        <dbReference type="ChEBI" id="CHEBI:29108"/>
        <label>2</label>
    </ligand>
</feature>
<evidence type="ECO:0000256" key="4">
    <source>
        <dbReference type="ARBA" id="ARBA00022559"/>
    </source>
</evidence>
<reference evidence="15 16" key="1">
    <citation type="journal article" date="2021" name="Nat. Commun.">
        <title>Incipient diploidization of the medicinal plant Perilla within 10,000 years.</title>
        <authorList>
            <person name="Zhang Y."/>
            <person name="Shen Q."/>
            <person name="Leng L."/>
            <person name="Zhang D."/>
            <person name="Chen S."/>
            <person name="Shi Y."/>
            <person name="Ning Z."/>
            <person name="Chen S."/>
        </authorList>
    </citation>
    <scope>NUCLEOTIDE SEQUENCE [LARGE SCALE GENOMIC DNA]</scope>
    <source>
        <strain evidence="16">cv. PC099</strain>
    </source>
</reference>
<evidence type="ECO:0000256" key="9">
    <source>
        <dbReference type="ARBA" id="ARBA00023004"/>
    </source>
</evidence>
<dbReference type="InterPro" id="IPR019793">
    <property type="entry name" value="Peroxidases_heam-ligand_BS"/>
</dbReference>
<evidence type="ECO:0000256" key="3">
    <source>
        <dbReference type="ARBA" id="ARBA00012313"/>
    </source>
</evidence>
<evidence type="ECO:0000256" key="10">
    <source>
        <dbReference type="ARBA" id="ARBA00023157"/>
    </source>
</evidence>
<comment type="catalytic activity">
    <reaction evidence="1">
        <text>2 a phenolic donor + H2O2 = 2 a phenolic radical donor + 2 H2O</text>
        <dbReference type="Rhea" id="RHEA:56136"/>
        <dbReference type="ChEBI" id="CHEBI:15377"/>
        <dbReference type="ChEBI" id="CHEBI:16240"/>
        <dbReference type="ChEBI" id="CHEBI:139520"/>
        <dbReference type="ChEBI" id="CHEBI:139521"/>
        <dbReference type="EC" id="1.11.1.7"/>
    </reaction>
</comment>
<dbReference type="Proteomes" id="UP001190926">
    <property type="component" value="Unassembled WGS sequence"/>
</dbReference>
<dbReference type="InterPro" id="IPR002016">
    <property type="entry name" value="Haem_peroxidase"/>
</dbReference>
<dbReference type="InterPro" id="IPR000823">
    <property type="entry name" value="Peroxidase_pln"/>
</dbReference>
<dbReference type="PANTHER" id="PTHR31517">
    <property type="match status" value="1"/>
</dbReference>
<keyword evidence="6 12" id="KW-0479">Metal-binding</keyword>
<comment type="similarity">
    <text evidence="2">Belongs to the peroxidase family. Ascorbate peroxidase subfamily.</text>
</comment>
<organism evidence="15 16">
    <name type="scientific">Perilla frutescens var. hirtella</name>
    <name type="common">Perilla citriodora</name>
    <name type="synonym">Perilla setoyensis</name>
    <dbReference type="NCBI Taxonomy" id="608512"/>
    <lineage>
        <taxon>Eukaryota</taxon>
        <taxon>Viridiplantae</taxon>
        <taxon>Streptophyta</taxon>
        <taxon>Embryophyta</taxon>
        <taxon>Tracheophyta</taxon>
        <taxon>Spermatophyta</taxon>
        <taxon>Magnoliopsida</taxon>
        <taxon>eudicotyledons</taxon>
        <taxon>Gunneridae</taxon>
        <taxon>Pentapetalae</taxon>
        <taxon>asterids</taxon>
        <taxon>lamiids</taxon>
        <taxon>Lamiales</taxon>
        <taxon>Lamiaceae</taxon>
        <taxon>Nepetoideae</taxon>
        <taxon>Elsholtzieae</taxon>
        <taxon>Perilla</taxon>
    </lineage>
</organism>
<dbReference type="Pfam" id="PF00141">
    <property type="entry name" value="peroxidase"/>
    <property type="match status" value="1"/>
</dbReference>
<dbReference type="PRINTS" id="PR00458">
    <property type="entry name" value="PEROXIDASE"/>
</dbReference>
<dbReference type="PROSITE" id="PS50873">
    <property type="entry name" value="PEROXIDASE_4"/>
    <property type="match status" value="1"/>
</dbReference>
<feature type="binding site" description="axial binding residue" evidence="12">
    <location>
        <position position="105"/>
    </location>
    <ligand>
        <name>heme b</name>
        <dbReference type="ChEBI" id="CHEBI:60344"/>
    </ligand>
    <ligandPart>
        <name>Fe</name>
        <dbReference type="ChEBI" id="CHEBI:18248"/>
    </ligandPart>
</feature>
<dbReference type="GO" id="GO:0020037">
    <property type="term" value="F:heme binding"/>
    <property type="evidence" value="ECO:0007669"/>
    <property type="project" value="InterPro"/>
</dbReference>
<name>A0AAD4JEC4_PERFH</name>
<dbReference type="Gene3D" id="1.10.420.10">
    <property type="entry name" value="Peroxidase, domain 2"/>
    <property type="match status" value="1"/>
</dbReference>
<evidence type="ECO:0000256" key="11">
    <source>
        <dbReference type="PIRSR" id="PIRSR600823-2"/>
    </source>
</evidence>
<evidence type="ECO:0000256" key="7">
    <source>
        <dbReference type="ARBA" id="ARBA00022837"/>
    </source>
</evidence>
<dbReference type="GO" id="GO:0046872">
    <property type="term" value="F:metal ion binding"/>
    <property type="evidence" value="ECO:0007669"/>
    <property type="project" value="UniProtKB-KW"/>
</dbReference>
<accession>A0AAD4JEC4</accession>
<feature type="binding site" evidence="11">
    <location>
        <position position="75"/>
    </location>
    <ligand>
        <name>substrate</name>
    </ligand>
</feature>
<feature type="binding site" evidence="12">
    <location>
        <position position="162"/>
    </location>
    <ligand>
        <name>Ca(2+)</name>
        <dbReference type="ChEBI" id="CHEBI:29108"/>
        <label>2</label>
    </ligand>
</feature>
<dbReference type="PANTHER" id="PTHR31517:SF81">
    <property type="entry name" value="PEROXIDASE"/>
    <property type="match status" value="1"/>
</dbReference>
<proteinExistence type="inferred from homology"/>
<evidence type="ECO:0000256" key="2">
    <source>
        <dbReference type="ARBA" id="ARBA00006873"/>
    </source>
</evidence>
<evidence type="ECO:0000256" key="1">
    <source>
        <dbReference type="ARBA" id="ARBA00000189"/>
    </source>
</evidence>
<dbReference type="GO" id="GO:0006979">
    <property type="term" value="P:response to oxidative stress"/>
    <property type="evidence" value="ECO:0007669"/>
    <property type="project" value="InterPro"/>
</dbReference>
<keyword evidence="16" id="KW-1185">Reference proteome</keyword>
<dbReference type="GO" id="GO:0140825">
    <property type="term" value="F:lactoperoxidase activity"/>
    <property type="evidence" value="ECO:0007669"/>
    <property type="project" value="UniProtKB-EC"/>
</dbReference>
<dbReference type="PRINTS" id="PR00461">
    <property type="entry name" value="PLPEROXIDASE"/>
</dbReference>
<dbReference type="AlphaFoldDB" id="A0AAD4JEC4"/>
<dbReference type="EC" id="1.11.1.7" evidence="3"/>
<gene>
    <name evidence="15" type="ORF">C2S53_008339</name>
</gene>
<feature type="binding site" evidence="12">
    <location>
        <position position="106"/>
    </location>
    <ligand>
        <name>Ca(2+)</name>
        <dbReference type="ChEBI" id="CHEBI:29108"/>
        <label>2</label>
    </ligand>
</feature>
<feature type="disulfide bond" evidence="13">
    <location>
        <begin position="112"/>
        <end position="138"/>
    </location>
</feature>
<feature type="binding site" evidence="12">
    <location>
        <position position="157"/>
    </location>
    <ligand>
        <name>Ca(2+)</name>
        <dbReference type="ChEBI" id="CHEBI:29108"/>
        <label>2</label>
    </ligand>
</feature>
<keyword evidence="4 15" id="KW-0575">Peroxidase</keyword>
<evidence type="ECO:0000256" key="8">
    <source>
        <dbReference type="ARBA" id="ARBA00023002"/>
    </source>
</evidence>
<dbReference type="InterPro" id="IPR010255">
    <property type="entry name" value="Haem_peroxidase_sf"/>
</dbReference>